<feature type="domain" description="DOMON" evidence="2">
    <location>
        <begin position="279"/>
        <end position="404"/>
    </location>
</feature>
<comment type="caution">
    <text evidence="3">The sequence shown here is derived from an EMBL/GenBank/DDBJ whole genome shotgun (WGS) entry which is preliminary data.</text>
</comment>
<dbReference type="Pfam" id="PF03351">
    <property type="entry name" value="DOMON"/>
    <property type="match status" value="2"/>
</dbReference>
<dbReference type="SMART" id="SM00664">
    <property type="entry name" value="DoH"/>
    <property type="match status" value="2"/>
</dbReference>
<keyword evidence="4" id="KW-1185">Reference proteome</keyword>
<dbReference type="InterPro" id="IPR005018">
    <property type="entry name" value="DOMON_domain"/>
</dbReference>
<dbReference type="SUPFAM" id="SSF49344">
    <property type="entry name" value="CBD9-like"/>
    <property type="match status" value="1"/>
</dbReference>
<feature type="region of interest" description="Disordered" evidence="1">
    <location>
        <begin position="249"/>
        <end position="302"/>
    </location>
</feature>
<evidence type="ECO:0000313" key="3">
    <source>
        <dbReference type="EMBL" id="MFH4983592.1"/>
    </source>
</evidence>
<dbReference type="PROSITE" id="PS50836">
    <property type="entry name" value="DOMON"/>
    <property type="match status" value="2"/>
</dbReference>
<dbReference type="PANTHER" id="PTHR46901">
    <property type="entry name" value="GH04942P"/>
    <property type="match status" value="1"/>
</dbReference>
<dbReference type="AlphaFoldDB" id="A0ABD6EWU7"/>
<evidence type="ECO:0000313" key="4">
    <source>
        <dbReference type="Proteomes" id="UP001608902"/>
    </source>
</evidence>
<feature type="domain" description="DOMON" evidence="2">
    <location>
        <begin position="59"/>
        <end position="178"/>
    </location>
</feature>
<accession>A0ABD6EWU7</accession>
<dbReference type="EMBL" id="JBGFUD010012944">
    <property type="protein sequence ID" value="MFH4983592.1"/>
    <property type="molecule type" value="Genomic_DNA"/>
</dbReference>
<organism evidence="3 4">
    <name type="scientific">Gnathostoma spinigerum</name>
    <dbReference type="NCBI Taxonomy" id="75299"/>
    <lineage>
        <taxon>Eukaryota</taxon>
        <taxon>Metazoa</taxon>
        <taxon>Ecdysozoa</taxon>
        <taxon>Nematoda</taxon>
        <taxon>Chromadorea</taxon>
        <taxon>Rhabditida</taxon>
        <taxon>Spirurina</taxon>
        <taxon>Gnathostomatomorpha</taxon>
        <taxon>Gnathostomatoidea</taxon>
        <taxon>Gnathostomatidae</taxon>
        <taxon>Gnathostoma</taxon>
    </lineage>
</organism>
<sequence length="467" mass="51780">MAFISLTLQNGDISQHISTPISSANKICIRSCTSPQSLQSSISCENEFRYPTGCEGATCDYIAKWEYNKKRKDVKFDISAKEIGRWTGIGLSRDGSMVNSDVYTGWVYEGKGYVTDRFAYGRQLPAIDPADRQDIYEVGGRIEDDVQTITFRRKVLPADTMTDFPLNKCYYFLFPIGGGRVLARKSQDFQNPRTPIGYHDLYQPRVSRTKICICDQDGVPIGSEESTGSARVARQAADPFEVQIDPFLDASTESRPDEPIPTAAVPKEDLPIPQIPPELPVSVPTGETEHKPESPSNIQDHSQLADIQLNAKQIRTEEDKELDCMDMVIGSVVNGAARIMDYFAIPGASVRPDTFYDAEDSLTSAAAYEYNGVTTVVFRKPLKGYDKADHSITPGPMTVFWAKGPSQAEGGILNMEKFMQSDVPIVHEATDRGVITIDFLSMFLAFFVKTGIGRDITDYDLCALFVD</sequence>
<evidence type="ECO:0000256" key="1">
    <source>
        <dbReference type="SAM" id="MobiDB-lite"/>
    </source>
</evidence>
<dbReference type="PANTHER" id="PTHR46901:SF2">
    <property type="entry name" value="GH04942P"/>
    <property type="match status" value="1"/>
</dbReference>
<dbReference type="InterPro" id="IPR045266">
    <property type="entry name" value="DOH_DOMON"/>
</dbReference>
<dbReference type="Gene3D" id="2.60.40.1210">
    <property type="entry name" value="Cellobiose dehydrogenase, cytochrome domain"/>
    <property type="match status" value="1"/>
</dbReference>
<gene>
    <name evidence="3" type="ORF">AB6A40_010301</name>
</gene>
<evidence type="ECO:0000259" key="2">
    <source>
        <dbReference type="PROSITE" id="PS50836"/>
    </source>
</evidence>
<name>A0ABD6EWU7_9BILA</name>
<proteinExistence type="predicted"/>
<dbReference type="Proteomes" id="UP001608902">
    <property type="component" value="Unassembled WGS sequence"/>
</dbReference>
<protein>
    <recommendedName>
        <fullName evidence="2">DOMON domain-containing protein</fullName>
    </recommendedName>
</protein>
<reference evidence="3 4" key="1">
    <citation type="submission" date="2024-08" db="EMBL/GenBank/DDBJ databases">
        <title>Gnathostoma spinigerum genome.</title>
        <authorList>
            <person name="Gonzalez-Bertolin B."/>
            <person name="Monzon S."/>
            <person name="Zaballos A."/>
            <person name="Jimenez P."/>
            <person name="Dekumyoy P."/>
            <person name="Varona S."/>
            <person name="Cuesta I."/>
            <person name="Sumanam S."/>
            <person name="Adisakwattana P."/>
            <person name="Gasser R.B."/>
            <person name="Hernandez-Gonzalez A."/>
            <person name="Young N.D."/>
            <person name="Perteguer M.J."/>
        </authorList>
    </citation>
    <scope>NUCLEOTIDE SEQUENCE [LARGE SCALE GENOMIC DNA]</scope>
    <source>
        <strain evidence="3">AL3</strain>
        <tissue evidence="3">Liver</tissue>
    </source>
</reference>
<dbReference type="CDD" id="cd09631">
    <property type="entry name" value="DOMON_DOH"/>
    <property type="match status" value="2"/>
</dbReference>